<dbReference type="InterPro" id="IPR049712">
    <property type="entry name" value="Poly_export"/>
</dbReference>
<dbReference type="InterPro" id="IPR003715">
    <property type="entry name" value="Poly_export_N"/>
</dbReference>
<keyword evidence="6" id="KW-1185">Reference proteome</keyword>
<accession>A0ABY1WST8</accession>
<dbReference type="PANTHER" id="PTHR33619">
    <property type="entry name" value="POLYSACCHARIDE EXPORT PROTEIN GFCE-RELATED"/>
    <property type="match status" value="1"/>
</dbReference>
<evidence type="ECO:0000313" key="6">
    <source>
        <dbReference type="Proteomes" id="UP000292544"/>
    </source>
</evidence>
<sequence>MRAVMKSILLLSAKCLMVLSMFSVVSNVLANSDPSGYRLGAGDEIRIHVFGEDDLSVETTLGKSGVVTYPYLGELKAVGKTTAELQAFITAGLKGDYLINPSVLVSITTYRPFYIYGEVKRPGGYPYQPGLTLERAVAIAGGFTERASTTKFMLSKENTQGQEKEIANLSTEIKPGDTILVKDSFF</sequence>
<evidence type="ECO:0000256" key="1">
    <source>
        <dbReference type="ARBA" id="ARBA00022729"/>
    </source>
</evidence>
<evidence type="ECO:0000259" key="3">
    <source>
        <dbReference type="Pfam" id="PF02563"/>
    </source>
</evidence>
<comment type="caution">
    <text evidence="5">The sequence shown here is derived from an EMBL/GenBank/DDBJ whole genome shotgun (WGS) entry which is preliminary data.</text>
</comment>
<gene>
    <name evidence="5" type="ORF">EXY25_00485</name>
</gene>
<dbReference type="Gene3D" id="3.30.1950.10">
    <property type="entry name" value="wza like domain"/>
    <property type="match status" value="1"/>
</dbReference>
<evidence type="ECO:0000256" key="2">
    <source>
        <dbReference type="SAM" id="SignalP"/>
    </source>
</evidence>
<dbReference type="Pfam" id="PF10531">
    <property type="entry name" value="SLBB"/>
    <property type="match status" value="1"/>
</dbReference>
<feature type="domain" description="Polysaccharide export protein N-terminal" evidence="3">
    <location>
        <begin position="33"/>
        <end position="107"/>
    </location>
</feature>
<dbReference type="Pfam" id="PF02563">
    <property type="entry name" value="Poly_export"/>
    <property type="match status" value="1"/>
</dbReference>
<protein>
    <submittedName>
        <fullName evidence="5">Polysaccharide export protein</fullName>
    </submittedName>
</protein>
<name>A0ABY1WST8_9GAMM</name>
<keyword evidence="1 2" id="KW-0732">Signal</keyword>
<dbReference type="PANTHER" id="PTHR33619:SF3">
    <property type="entry name" value="POLYSACCHARIDE EXPORT PROTEIN GFCE-RELATED"/>
    <property type="match status" value="1"/>
</dbReference>
<feature type="chain" id="PRO_5045424611" evidence="2">
    <location>
        <begin position="31"/>
        <end position="186"/>
    </location>
</feature>
<feature type="signal peptide" evidence="2">
    <location>
        <begin position="1"/>
        <end position="30"/>
    </location>
</feature>
<evidence type="ECO:0000259" key="4">
    <source>
        <dbReference type="Pfam" id="PF10531"/>
    </source>
</evidence>
<reference evidence="6" key="1">
    <citation type="submission" date="2019-02" db="EMBL/GenBank/DDBJ databases">
        <title>Draft genome sequence of Muricauda sp. 176CP4-71.</title>
        <authorList>
            <person name="Park J.-S."/>
        </authorList>
    </citation>
    <scope>NUCLEOTIDE SEQUENCE [LARGE SCALE GENOMIC DNA]</scope>
    <source>
        <strain evidence="6">176GS2-150</strain>
    </source>
</reference>
<dbReference type="Proteomes" id="UP000292544">
    <property type="component" value="Unassembled WGS sequence"/>
</dbReference>
<dbReference type="EMBL" id="SHLY01000001">
    <property type="protein sequence ID" value="TAA47762.1"/>
    <property type="molecule type" value="Genomic_DNA"/>
</dbReference>
<proteinExistence type="predicted"/>
<dbReference type="Gene3D" id="3.10.560.10">
    <property type="entry name" value="Outer membrane lipoprotein wza domain like"/>
    <property type="match status" value="1"/>
</dbReference>
<evidence type="ECO:0000313" key="5">
    <source>
        <dbReference type="EMBL" id="TAA47762.1"/>
    </source>
</evidence>
<organism evidence="5 6">
    <name type="scientific">Corallincola spongiicola</name>
    <dbReference type="NCBI Taxonomy" id="2520508"/>
    <lineage>
        <taxon>Bacteria</taxon>
        <taxon>Pseudomonadati</taxon>
        <taxon>Pseudomonadota</taxon>
        <taxon>Gammaproteobacteria</taxon>
        <taxon>Alteromonadales</taxon>
        <taxon>Psychromonadaceae</taxon>
        <taxon>Corallincola</taxon>
    </lineage>
</organism>
<feature type="domain" description="Soluble ligand binding" evidence="4">
    <location>
        <begin position="113"/>
        <end position="159"/>
    </location>
</feature>
<dbReference type="InterPro" id="IPR019554">
    <property type="entry name" value="Soluble_ligand-bd"/>
</dbReference>